<dbReference type="EMBL" id="CM056741">
    <property type="protein sequence ID" value="KAJ8682614.1"/>
    <property type="molecule type" value="Genomic_DNA"/>
</dbReference>
<reference evidence="1" key="1">
    <citation type="submission" date="2023-04" db="EMBL/GenBank/DDBJ databases">
        <title>A chromosome-level genome assembly of the parasitoid wasp Eretmocerus hayati.</title>
        <authorList>
            <person name="Zhong Y."/>
            <person name="Liu S."/>
            <person name="Liu Y."/>
        </authorList>
    </citation>
    <scope>NUCLEOTIDE SEQUENCE</scope>
    <source>
        <strain evidence="1">ZJU_SS_LIU_2023</strain>
    </source>
</reference>
<sequence>MPTAQRPCTGAPSHWGIEVRHHLPCRPAPAARPGELALPKNTSLNTLSRKGGESAYVTLTLYAATADTKAAESTAYVLTPANDDSRVPVIQHAATMQHRTAQP</sequence>
<comment type="caution">
    <text evidence="1">The sequence shown here is derived from an EMBL/GenBank/DDBJ whole genome shotgun (WGS) entry which is preliminary data.</text>
</comment>
<protein>
    <submittedName>
        <fullName evidence="1">Uncharacterized protein</fullName>
    </submittedName>
</protein>
<dbReference type="Proteomes" id="UP001239111">
    <property type="component" value="Chromosome 1"/>
</dbReference>
<name>A0ACC2PGA5_9HYME</name>
<accession>A0ACC2PGA5</accession>
<gene>
    <name evidence="1" type="ORF">QAD02_018406</name>
</gene>
<proteinExistence type="predicted"/>
<organism evidence="1 2">
    <name type="scientific">Eretmocerus hayati</name>
    <dbReference type="NCBI Taxonomy" id="131215"/>
    <lineage>
        <taxon>Eukaryota</taxon>
        <taxon>Metazoa</taxon>
        <taxon>Ecdysozoa</taxon>
        <taxon>Arthropoda</taxon>
        <taxon>Hexapoda</taxon>
        <taxon>Insecta</taxon>
        <taxon>Pterygota</taxon>
        <taxon>Neoptera</taxon>
        <taxon>Endopterygota</taxon>
        <taxon>Hymenoptera</taxon>
        <taxon>Apocrita</taxon>
        <taxon>Proctotrupomorpha</taxon>
        <taxon>Chalcidoidea</taxon>
        <taxon>Aphelinidae</taxon>
        <taxon>Aphelininae</taxon>
        <taxon>Eretmocerus</taxon>
    </lineage>
</organism>
<keyword evidence="2" id="KW-1185">Reference proteome</keyword>
<evidence type="ECO:0000313" key="2">
    <source>
        <dbReference type="Proteomes" id="UP001239111"/>
    </source>
</evidence>
<evidence type="ECO:0000313" key="1">
    <source>
        <dbReference type="EMBL" id="KAJ8682614.1"/>
    </source>
</evidence>